<dbReference type="Proteomes" id="UP000290759">
    <property type="component" value="Unassembled WGS sequence"/>
</dbReference>
<comment type="similarity">
    <text evidence="1">Belongs to the metallo-dependent hydrolases superfamily. ATZ/TRZ family.</text>
</comment>
<reference evidence="4 5" key="1">
    <citation type="submission" date="2018-12" db="EMBL/GenBank/DDBJ databases">
        <authorList>
            <person name="Grouzdev D.S."/>
            <person name="Krutkina M.S."/>
        </authorList>
    </citation>
    <scope>NUCLEOTIDE SEQUENCE [LARGE SCALE GENOMIC DNA]</scope>
    <source>
        <strain evidence="4 5">RmlP026</strain>
    </source>
</reference>
<dbReference type="GO" id="GO:0016810">
    <property type="term" value="F:hydrolase activity, acting on carbon-nitrogen (but not peptide) bonds"/>
    <property type="evidence" value="ECO:0007669"/>
    <property type="project" value="InterPro"/>
</dbReference>
<accession>A0A4Q2U0K9</accession>
<name>A0A4Q2U0K9_9HYPH</name>
<evidence type="ECO:0000259" key="3">
    <source>
        <dbReference type="Pfam" id="PF01979"/>
    </source>
</evidence>
<evidence type="ECO:0000256" key="1">
    <source>
        <dbReference type="ARBA" id="ARBA00006745"/>
    </source>
</evidence>
<keyword evidence="5" id="KW-1185">Reference proteome</keyword>
<comment type="caution">
    <text evidence="4">The sequence shown here is derived from an EMBL/GenBank/DDBJ whole genome shotgun (WGS) entry which is preliminary data.</text>
</comment>
<dbReference type="SUPFAM" id="SSF51556">
    <property type="entry name" value="Metallo-dependent hydrolases"/>
    <property type="match status" value="1"/>
</dbReference>
<dbReference type="Gene3D" id="3.20.20.140">
    <property type="entry name" value="Metal-dependent hydrolases"/>
    <property type="match status" value="1"/>
</dbReference>
<protein>
    <submittedName>
        <fullName evidence="4">Ethylammeline chlorohydrolase</fullName>
    </submittedName>
</protein>
<keyword evidence="2 4" id="KW-0378">Hydrolase</keyword>
<dbReference type="InterPro" id="IPR032466">
    <property type="entry name" value="Metal_Hydrolase"/>
</dbReference>
<dbReference type="InterPro" id="IPR050287">
    <property type="entry name" value="MTA/SAH_deaminase"/>
</dbReference>
<reference evidence="4 5" key="2">
    <citation type="submission" date="2019-02" db="EMBL/GenBank/DDBJ databases">
        <title>'Lichenibacterium ramalinii' gen. nov. sp. nov., 'Lichenibacterium minor' gen. nov. sp. nov.</title>
        <authorList>
            <person name="Pankratov T."/>
        </authorList>
    </citation>
    <scope>NUCLEOTIDE SEQUENCE [LARGE SCALE GENOMIC DNA]</scope>
    <source>
        <strain evidence="4 5">RmlP026</strain>
    </source>
</reference>
<dbReference type="AlphaFoldDB" id="A0A4Q2U0K9"/>
<dbReference type="PANTHER" id="PTHR43794:SF11">
    <property type="entry name" value="AMIDOHYDROLASE-RELATED DOMAIN-CONTAINING PROTEIN"/>
    <property type="match status" value="1"/>
</dbReference>
<evidence type="ECO:0000256" key="2">
    <source>
        <dbReference type="ARBA" id="ARBA00022801"/>
    </source>
</evidence>
<dbReference type="EMBL" id="QYBB01000039">
    <property type="protein sequence ID" value="RYC29812.1"/>
    <property type="molecule type" value="Genomic_DNA"/>
</dbReference>
<dbReference type="PANTHER" id="PTHR43794">
    <property type="entry name" value="AMINOHYDROLASE SSNA-RELATED"/>
    <property type="match status" value="1"/>
</dbReference>
<dbReference type="RefSeq" id="WP_129229055.1">
    <property type="nucleotide sequence ID" value="NZ_QYBB01000039.1"/>
</dbReference>
<evidence type="ECO:0000313" key="5">
    <source>
        <dbReference type="Proteomes" id="UP000290759"/>
    </source>
</evidence>
<organism evidence="4 5">
    <name type="scientific">Lichenibacterium minor</name>
    <dbReference type="NCBI Taxonomy" id="2316528"/>
    <lineage>
        <taxon>Bacteria</taxon>
        <taxon>Pseudomonadati</taxon>
        <taxon>Pseudomonadota</taxon>
        <taxon>Alphaproteobacteria</taxon>
        <taxon>Hyphomicrobiales</taxon>
        <taxon>Lichenihabitantaceae</taxon>
        <taxon>Lichenibacterium</taxon>
    </lineage>
</organism>
<dbReference type="SUPFAM" id="SSF51338">
    <property type="entry name" value="Composite domain of metallo-dependent hydrolases"/>
    <property type="match status" value="1"/>
</dbReference>
<dbReference type="InterPro" id="IPR006680">
    <property type="entry name" value="Amidohydro-rel"/>
</dbReference>
<dbReference type="Gene3D" id="2.30.40.10">
    <property type="entry name" value="Urease, subunit C, domain 1"/>
    <property type="match status" value="1"/>
</dbReference>
<gene>
    <name evidence="4" type="ORF">D3273_22040</name>
</gene>
<dbReference type="Pfam" id="PF01979">
    <property type="entry name" value="Amidohydro_1"/>
    <property type="match status" value="1"/>
</dbReference>
<sequence length="469" mass="49197">MGTARAPAPATGTIAVFGSHVLTLVDGVQTVLSDHWVVVEGDRIAAVTPHRPACADRVLDRPGRFVLPGLMNLHNHCFSEAVARTHTEDGAGRKNNQSIVYTVLLPLTKRGIEVLSPAERMDVARLGILQLLKGGAATVMEPFRNGIPEMFDAALEMGLRFYGAPYLFSGSAPQADASGRVDYGANDAGEADLRAWNDLHAAWEGRDGGRIRLAMSPHATDTCGPDLLRAAAARARELGVPITTHLAQSKAEVATIAARHAGRTPAEYLDWLGLLAPDLLAAHCVDCSDADLDLMAARGATVLNCPRVFARAGTAAAFDRFAGRGVRTLVGTDGYNMDLLGELNAAATVSKVVSGRAEAASAPDLVGAVTHEAAAAIARPDLGAIRPGAKADLTVVDLSGPLTQPLHDPRRALVWLANRADIDAVMVDGRLLIEGGRSTAVDEAEVTRAGAAAIQKIWTLPEARAAFAG</sequence>
<dbReference type="InterPro" id="IPR011059">
    <property type="entry name" value="Metal-dep_hydrolase_composite"/>
</dbReference>
<proteinExistence type="inferred from homology"/>
<evidence type="ECO:0000313" key="4">
    <source>
        <dbReference type="EMBL" id="RYC29812.1"/>
    </source>
</evidence>
<dbReference type="OrthoDB" id="9796020at2"/>
<feature type="domain" description="Amidohydrolase-related" evidence="3">
    <location>
        <begin position="65"/>
        <end position="431"/>
    </location>
</feature>